<sequence length="1321" mass="156268">MKVLFNKLFVKSFDGWYQLSIGRYMCLRYNYIKWRKFIQNKADRNQIADQFYKNFRQSISIKKFKVNLNTCQDLRLVASIFATQRSTVLEFFIRSCYQILNQDIFINSKTAIKANHFILNDNTQKIIDPQLDSKPYYKQTYKGTLFKNYDEEFTMKYKCFSKLKRIKDSRIAFLRQGLIISAIFNVGRLKAALKCWKQFHKDQNHISQESTSILNFTEFKFTLLDYLYDNDTENLVYFLSHTGNKLSVLLELLRYQSKTLEKYARIIVSFKISQLEKAWKSVYIHDQASCQYEIFYFWSQIIRCRNFSLNNYIIKKSISTTSVQQDIRFQQRIINIQGFIKQSDSKAFVNLMQSLRTKYNIQQASPEQIFEIKTKKLNFLFKSNKNFVNIYTLKLTQLRQNYQKYNYYCINNLIMPFQGIQIYLTQQQNSYKDLFIKQEQTKTQRIILYEYDQQISPLTFIFAQFLQDQQQMLKLTPFSIQNNISYNKEEVFLNTIDVLTIKQQQNIFNLVTESLTEMTIQLSSKQISKLNLSVLNECAVLKSKFGKLKDSNFAEIILKAKSNITAYDHQLNKMYKKFKNLEVDKQFSLVDLFIYDQSYLLNSYANIDMAYTKQRQWEFNQCSLVGQTLKNKYSAQNSKDNGSQIIEDKTGIEQKQILSTNLTKRTKVQKYVNNNDNEDNGNDNDDNLIQSAAVINVKRVRNKNQQLQINKILHQQFKQSNKKIEDDIFKLFSEQHNVQSQQPIMQQRTDNNPYDNESKQKELLFGNNPHQNQQQKDKSISKEVTARLQTKSTYKPRIIQTVIIDTLNEVNSDLKAQEGLKGNFQKAQCQNQVKIENICILDHNNTAEIEIKDKSIFKTDCRIDNMYNQDIQFEQLIYEDIIPIASEENFNQVEYKSENLSTLQLHSNAEQFTSLLQTTQSQSKQDFNDFHIPKQVTDLELKNKEFYQFVQNTLISQDEKIKNVGFKLNDQYFSQNNGQSELQSSRIRKLYVDKLSIQKSNQTKLETQDEKQLKQHSHAKLQSATYSQTSQALSLYRKQQRDAQIQEQQMFKKQQINKREQIVFHKLNAIKHKQQILTEKVQYNESQQLTDLKIHVISRLFSRTVKQEIKDLLIPINKQSQQIKSELCTQNFIQLNITGPQNINSKQKTQYRLEVQSKYKPQQNFNVAQAIKNLSGRQFIEIFRKYRWKLKMFTPMVIKNLYTKNAQPINKHDAQKSITTRFIFSNFGTLQNDISYNIISQVQSGKLLYQKQNIGFHSKRNDVDIDSVMVLYAKYQKIAKPIKIMTTFRQLKATANGIEVKQKINYDLLKNRPHSRQLIRK</sequence>
<accession>V6LK13</accession>
<feature type="compositionally biased region" description="Polar residues" evidence="1">
    <location>
        <begin position="737"/>
        <end position="755"/>
    </location>
</feature>
<organism evidence="2">
    <name type="scientific">Spironucleus salmonicida</name>
    <dbReference type="NCBI Taxonomy" id="348837"/>
    <lineage>
        <taxon>Eukaryota</taxon>
        <taxon>Metamonada</taxon>
        <taxon>Diplomonadida</taxon>
        <taxon>Hexamitidae</taxon>
        <taxon>Hexamitinae</taxon>
        <taxon>Spironucleus</taxon>
    </lineage>
</organism>
<dbReference type="EMBL" id="KI546129">
    <property type="protein sequence ID" value="EST44076.1"/>
    <property type="molecule type" value="Genomic_DNA"/>
</dbReference>
<gene>
    <name evidence="2" type="ORF">SS50377_16145</name>
</gene>
<protein>
    <submittedName>
        <fullName evidence="2">Uncharacterized protein</fullName>
    </submittedName>
</protein>
<dbReference type="VEuPathDB" id="GiardiaDB:SS50377_23245"/>
<name>V6LK13_9EUKA</name>
<evidence type="ECO:0000256" key="1">
    <source>
        <dbReference type="SAM" id="MobiDB-lite"/>
    </source>
</evidence>
<feature type="region of interest" description="Disordered" evidence="1">
    <location>
        <begin position="737"/>
        <end position="759"/>
    </location>
</feature>
<evidence type="ECO:0000313" key="2">
    <source>
        <dbReference type="EMBL" id="EST44076.1"/>
    </source>
</evidence>
<proteinExistence type="predicted"/>
<reference evidence="2" key="1">
    <citation type="journal article" date="2014" name="PLoS Genet.">
        <title>The Genome of Spironucleus salmonicida Highlights a Fish Pathogen Adapted to Fluctuating Environments.</title>
        <authorList>
            <person name="Xu F."/>
            <person name="Jerlstrom-Hultqvist J."/>
            <person name="Einarsson E."/>
            <person name="Astvaldsson A."/>
            <person name="Svard S.G."/>
            <person name="Andersson J.O."/>
        </authorList>
    </citation>
    <scope>NUCLEOTIDE SEQUENCE</scope>
</reference>